<accession>A0ABD6CWE8</accession>
<dbReference type="AlphaFoldDB" id="A0ABD6CWE8"/>
<proteinExistence type="predicted"/>
<dbReference type="Proteomes" id="UP001597075">
    <property type="component" value="Unassembled WGS sequence"/>
</dbReference>
<name>A0ABD6CWE8_9EURY</name>
<evidence type="ECO:0000313" key="3">
    <source>
        <dbReference type="Proteomes" id="UP001597075"/>
    </source>
</evidence>
<sequence>MSKTYETPVIEEYGTVSSRTERDEKIGSAMDSEVTTTSDIILSGDVESD</sequence>
<comment type="caution">
    <text evidence="2">The sequence shown here is derived from an EMBL/GenBank/DDBJ whole genome shotgun (WGS) entry which is preliminary data.</text>
</comment>
<dbReference type="EMBL" id="JBHUDL010000009">
    <property type="protein sequence ID" value="MFD1633375.1"/>
    <property type="molecule type" value="Genomic_DNA"/>
</dbReference>
<gene>
    <name evidence="2" type="ORF">ACFSBJ_06460</name>
</gene>
<organism evidence="2 3">
    <name type="scientific">Haloplanus ruber</name>
    <dbReference type="NCBI Taxonomy" id="869892"/>
    <lineage>
        <taxon>Archaea</taxon>
        <taxon>Methanobacteriati</taxon>
        <taxon>Methanobacteriota</taxon>
        <taxon>Stenosarchaea group</taxon>
        <taxon>Halobacteria</taxon>
        <taxon>Halobacteriales</taxon>
        <taxon>Haloferacaceae</taxon>
        <taxon>Haloplanus</taxon>
    </lineage>
</organism>
<reference evidence="2 3" key="1">
    <citation type="journal article" date="2019" name="Int. J. Syst. Evol. Microbiol.">
        <title>The Global Catalogue of Microorganisms (GCM) 10K type strain sequencing project: providing services to taxonomists for standard genome sequencing and annotation.</title>
        <authorList>
            <consortium name="The Broad Institute Genomics Platform"/>
            <consortium name="The Broad Institute Genome Sequencing Center for Infectious Disease"/>
            <person name="Wu L."/>
            <person name="Ma J."/>
        </authorList>
    </citation>
    <scope>NUCLEOTIDE SEQUENCE [LARGE SCALE GENOMIC DNA]</scope>
    <source>
        <strain evidence="2 3">CGMCC 1.10594</strain>
    </source>
</reference>
<keyword evidence="3" id="KW-1185">Reference proteome</keyword>
<evidence type="ECO:0000313" key="2">
    <source>
        <dbReference type="EMBL" id="MFD1633375.1"/>
    </source>
</evidence>
<protein>
    <recommendedName>
        <fullName evidence="4">Lasso RiPP family leader peptide-containing protein</fullName>
    </recommendedName>
</protein>
<feature type="region of interest" description="Disordered" evidence="1">
    <location>
        <begin position="15"/>
        <end position="49"/>
    </location>
</feature>
<dbReference type="RefSeq" id="WP_256405738.1">
    <property type="nucleotide sequence ID" value="NZ_CP187151.1"/>
</dbReference>
<evidence type="ECO:0008006" key="4">
    <source>
        <dbReference type="Google" id="ProtNLM"/>
    </source>
</evidence>
<evidence type="ECO:0000256" key="1">
    <source>
        <dbReference type="SAM" id="MobiDB-lite"/>
    </source>
</evidence>